<dbReference type="OrthoDB" id="10646014at2759"/>
<dbReference type="Pfam" id="PF00188">
    <property type="entry name" value="CAP"/>
    <property type="match status" value="1"/>
</dbReference>
<feature type="region of interest" description="Disordered" evidence="1">
    <location>
        <begin position="1371"/>
        <end position="1400"/>
    </location>
</feature>
<feature type="compositionally biased region" description="Low complexity" evidence="1">
    <location>
        <begin position="1269"/>
        <end position="1286"/>
    </location>
</feature>
<sequence>MIFGLLATLVVSNSQEKKCTPYKPIEIMNHQEAQQLLDSGEPIFFRLTFAGCIASPASQPYWEEVSISYPQVHFVQIDCINFGNADFCKKVIDDKALATPSHIIAKDGKTIKETKMYTPISITESSQHYQDLLREHLKMSPVDLPMISLTNKSTEQFYQSNEFSVFLFYNGECREDMKWLGNYANVVNESFNNYDRVSFGYLDCSIYPNECKRWGSTETSSIIYKRGGDRLKISRDIPVSDLGKTIFARISKLESSTVKLDIPIPVVTPLPPPPPKQTPEYSPIRNSKLEARKISEMKSLYLQNFPKTSPNEIVTGHDSGKCKVGTHSPEDIKDSVRVLNLLRQFAGLSTNIANKISWNSECQNAALSLHQYGQITHDVPKDFNNCTDDKTRETAKNSNLAQGESSCWESISGFIRDEGSNNAEEVGHRRWLLHPSLKEIGVGFYPAENVNSTNYLPPISVVKFQEPNAPLSPSKYENDLQFISWPSAGPFPIAHIPSVWSINYPAFSDSSIQAEDLIIEITRQDGTTLPTKKHLISRSTKGTSDCLIIQMTTEALSYCVVGSTITVKVYIQKRTPLQYLTYSFTIFDESTDIEICYYSTDSNKCSSTSQYKLGPKEYSKIPTSTSSTSTTGQTNSRYIISVVEPITLTETLRLDQSPEVSIQGSTISGTIIIGNKTKVDIENPNLTSIILELYNQPKLTVGQYLTSQESKSISIDIKDTPTSGKYLTRTVYTGPLSYIGFNQQKFSDDIADYVFGIRSNSTHGILVYQYVTQLYQFCITIGTECGRLRDTYTIIANNSDIMKYNMNRRTIRLIQPASNDYNAFTIDNVVKDRPMNYELLLEPGARQWILKYDYRMDKLIKHLKVSPNYIEGETDKRTIEASITFPYPMKAIYQRKMIGFPLTIIDCAEKETVDKTGYYMPKLDGDEKAKKVFDDRGSFAFYDDHNIGSDCILTPGTVNDEKHRFFTTSGKCPEYKVRVETGTYTAVMVQPEEGKEDIPVKLSSYSYYDGQQDKLLPNTKNGQKLYIANYKDLTLKAEWKNVDLGLYLINIGKYTMSGIDQPVNDLVISTGDSTSLEADTQITYPKISITSSSHLSTKNIGADSVSVSPVTASFKSLTINKELEMIDSQLTLNDCTLTTGSKITIKRQSEWPTISIVNGTFNPDSIAVSFEATPAKLLATQDEAYLFISGLSSSNCDQIQSKIALNNAPAGLKPLCSISKTTIYITNQDKVDSSSDDDVTVVPPSYPTTIDPTPDSSSESENVSKTTHTNDGTITSDSTITSGNDGNITSDSTITSGNDGNITSDSTITSDNDSKITSGNDSDSEIGDDQKKKGLAPGAIAGIVIACLVVVGAVVGIVVYVVVIKPNNQKVNNTQSDQQDDKEETKLDDQDESSNSDKEL</sequence>
<evidence type="ECO:0000313" key="5">
    <source>
        <dbReference type="Proteomes" id="UP000179807"/>
    </source>
</evidence>
<feature type="transmembrane region" description="Helical" evidence="2">
    <location>
        <begin position="1339"/>
        <end position="1363"/>
    </location>
</feature>
<organism evidence="4 5">
    <name type="scientific">Tritrichomonas foetus</name>
    <dbReference type="NCBI Taxonomy" id="1144522"/>
    <lineage>
        <taxon>Eukaryota</taxon>
        <taxon>Metamonada</taxon>
        <taxon>Parabasalia</taxon>
        <taxon>Tritrichomonadida</taxon>
        <taxon>Tritrichomonadidae</taxon>
        <taxon>Tritrichomonas</taxon>
    </lineage>
</organism>
<feature type="compositionally biased region" description="Low complexity" evidence="1">
    <location>
        <begin position="1240"/>
        <end position="1249"/>
    </location>
</feature>
<dbReference type="EMBL" id="MLAK01000629">
    <property type="protein sequence ID" value="OHT09811.1"/>
    <property type="molecule type" value="Genomic_DNA"/>
</dbReference>
<dbReference type="SUPFAM" id="SSF52833">
    <property type="entry name" value="Thioredoxin-like"/>
    <property type="match status" value="2"/>
</dbReference>
<dbReference type="Proteomes" id="UP000179807">
    <property type="component" value="Unassembled WGS sequence"/>
</dbReference>
<protein>
    <recommendedName>
        <fullName evidence="3">SCP domain-containing protein</fullName>
    </recommendedName>
</protein>
<dbReference type="Gene3D" id="3.40.30.10">
    <property type="entry name" value="Glutaredoxin"/>
    <property type="match status" value="1"/>
</dbReference>
<keyword evidence="2" id="KW-0472">Membrane</keyword>
<dbReference type="InterPro" id="IPR014044">
    <property type="entry name" value="CAP_dom"/>
</dbReference>
<feature type="region of interest" description="Disordered" evidence="1">
    <location>
        <begin position="1230"/>
        <end position="1331"/>
    </location>
</feature>
<keyword evidence="2" id="KW-0812">Transmembrane</keyword>
<feature type="compositionally biased region" description="Polar residues" evidence="1">
    <location>
        <begin position="1250"/>
        <end position="1267"/>
    </location>
</feature>
<keyword evidence="5" id="KW-1185">Reference proteome</keyword>
<dbReference type="GeneID" id="94836507"/>
<feature type="compositionally biased region" description="Low complexity" evidence="1">
    <location>
        <begin position="1301"/>
        <end position="1318"/>
    </location>
</feature>
<evidence type="ECO:0000256" key="2">
    <source>
        <dbReference type="SAM" id="Phobius"/>
    </source>
</evidence>
<proteinExistence type="predicted"/>
<comment type="caution">
    <text evidence="4">The sequence shown here is derived from an EMBL/GenBank/DDBJ whole genome shotgun (WGS) entry which is preliminary data.</text>
</comment>
<gene>
    <name evidence="4" type="ORF">TRFO_21175</name>
</gene>
<feature type="domain" description="SCP" evidence="3">
    <location>
        <begin position="337"/>
        <end position="452"/>
    </location>
</feature>
<name>A0A1J4KF59_9EUKA</name>
<accession>A0A1J4KF59</accession>
<dbReference type="InterPro" id="IPR036249">
    <property type="entry name" value="Thioredoxin-like_sf"/>
</dbReference>
<dbReference type="VEuPathDB" id="TrichDB:TRFO_21175"/>
<evidence type="ECO:0000256" key="1">
    <source>
        <dbReference type="SAM" id="MobiDB-lite"/>
    </source>
</evidence>
<keyword evidence="2" id="KW-1133">Transmembrane helix</keyword>
<evidence type="ECO:0000313" key="4">
    <source>
        <dbReference type="EMBL" id="OHT09811.1"/>
    </source>
</evidence>
<reference evidence="4" key="1">
    <citation type="submission" date="2016-10" db="EMBL/GenBank/DDBJ databases">
        <authorList>
            <person name="Benchimol M."/>
            <person name="Almeida L.G."/>
            <person name="Vasconcelos A.T."/>
            <person name="Perreira-Neves A."/>
            <person name="Rosa I.A."/>
            <person name="Tasca T."/>
            <person name="Bogo M.R."/>
            <person name="de Souza W."/>
        </authorList>
    </citation>
    <scope>NUCLEOTIDE SEQUENCE [LARGE SCALE GENOMIC DNA]</scope>
    <source>
        <strain evidence="4">K</strain>
    </source>
</reference>
<evidence type="ECO:0000259" key="3">
    <source>
        <dbReference type="Pfam" id="PF00188"/>
    </source>
</evidence>
<feature type="compositionally biased region" description="Polar residues" evidence="1">
    <location>
        <begin position="1287"/>
        <end position="1300"/>
    </location>
</feature>
<dbReference type="RefSeq" id="XP_068362947.1">
    <property type="nucleotide sequence ID" value="XM_068501803.1"/>
</dbReference>